<accession>A0A182MVB6</accession>
<proteinExistence type="predicted"/>
<name>A0A182MVB6_9DIPT</name>
<evidence type="ECO:0000313" key="1">
    <source>
        <dbReference type="EnsemblMetazoa" id="ACUA027135-PA"/>
    </source>
</evidence>
<sequence length="110" mass="12133">MQSVNAKNHASFAAMAFHNFVNCHARKIALQKLALLVQRHSTGNTTLFAFLFFSSTSTNASATVSWWERIFIYHSWSGILNPDPVRARAITALNDTVVADSSVGWSCGML</sequence>
<organism evidence="1 2">
    <name type="scientific">Anopheles culicifacies</name>
    <dbReference type="NCBI Taxonomy" id="139723"/>
    <lineage>
        <taxon>Eukaryota</taxon>
        <taxon>Metazoa</taxon>
        <taxon>Ecdysozoa</taxon>
        <taxon>Arthropoda</taxon>
        <taxon>Hexapoda</taxon>
        <taxon>Insecta</taxon>
        <taxon>Pterygota</taxon>
        <taxon>Neoptera</taxon>
        <taxon>Endopterygota</taxon>
        <taxon>Diptera</taxon>
        <taxon>Nematocera</taxon>
        <taxon>Culicoidea</taxon>
        <taxon>Culicidae</taxon>
        <taxon>Anophelinae</taxon>
        <taxon>Anopheles</taxon>
        <taxon>culicifacies species complex</taxon>
    </lineage>
</organism>
<keyword evidence="2" id="KW-1185">Reference proteome</keyword>
<reference evidence="1" key="2">
    <citation type="submission" date="2020-05" db="UniProtKB">
        <authorList>
            <consortium name="EnsemblMetazoa"/>
        </authorList>
    </citation>
    <scope>IDENTIFICATION</scope>
    <source>
        <strain evidence="1">A-37</strain>
    </source>
</reference>
<dbReference type="VEuPathDB" id="VectorBase:ACUA027135"/>
<reference evidence="2" key="1">
    <citation type="submission" date="2013-09" db="EMBL/GenBank/DDBJ databases">
        <title>The Genome Sequence of Anopheles culicifacies species A.</title>
        <authorList>
            <consortium name="The Broad Institute Genomics Platform"/>
            <person name="Neafsey D.E."/>
            <person name="Besansky N."/>
            <person name="Howell P."/>
            <person name="Walton C."/>
            <person name="Young S.K."/>
            <person name="Zeng Q."/>
            <person name="Gargeya S."/>
            <person name="Fitzgerald M."/>
            <person name="Haas B."/>
            <person name="Abouelleil A."/>
            <person name="Allen A.W."/>
            <person name="Alvarado L."/>
            <person name="Arachchi H.M."/>
            <person name="Berlin A.M."/>
            <person name="Chapman S.B."/>
            <person name="Gainer-Dewar J."/>
            <person name="Goldberg J."/>
            <person name="Griggs A."/>
            <person name="Gujja S."/>
            <person name="Hansen M."/>
            <person name="Howarth C."/>
            <person name="Imamovic A."/>
            <person name="Ireland A."/>
            <person name="Larimer J."/>
            <person name="McCowan C."/>
            <person name="Murphy C."/>
            <person name="Pearson M."/>
            <person name="Poon T.W."/>
            <person name="Priest M."/>
            <person name="Roberts A."/>
            <person name="Saif S."/>
            <person name="Shea T."/>
            <person name="Sisk P."/>
            <person name="Sykes S."/>
            <person name="Wortman J."/>
            <person name="Nusbaum C."/>
            <person name="Birren B."/>
        </authorList>
    </citation>
    <scope>NUCLEOTIDE SEQUENCE [LARGE SCALE GENOMIC DNA]</scope>
    <source>
        <strain evidence="2">A-37</strain>
    </source>
</reference>
<evidence type="ECO:0000313" key="2">
    <source>
        <dbReference type="Proteomes" id="UP000075883"/>
    </source>
</evidence>
<dbReference type="Proteomes" id="UP000075883">
    <property type="component" value="Unassembled WGS sequence"/>
</dbReference>
<dbReference type="EMBL" id="AXCM01007423">
    <property type="status" value="NOT_ANNOTATED_CDS"/>
    <property type="molecule type" value="Genomic_DNA"/>
</dbReference>
<dbReference type="EnsemblMetazoa" id="ACUA027135-RA">
    <property type="protein sequence ID" value="ACUA027135-PA"/>
    <property type="gene ID" value="ACUA027135"/>
</dbReference>
<dbReference type="AlphaFoldDB" id="A0A182MVB6"/>
<protein>
    <submittedName>
        <fullName evidence="1">Uncharacterized protein</fullName>
    </submittedName>
</protein>